<dbReference type="EMBL" id="CAJJDM010000252">
    <property type="protein sequence ID" value="CAD8118504.1"/>
    <property type="molecule type" value="Genomic_DNA"/>
</dbReference>
<name>A0A8S1QUL2_PARPR</name>
<comment type="caution">
    <text evidence="1">The sequence shown here is derived from an EMBL/GenBank/DDBJ whole genome shotgun (WGS) entry which is preliminary data.</text>
</comment>
<gene>
    <name evidence="1" type="ORF">PPRIM_AZ9-3.1.T2430010</name>
</gene>
<keyword evidence="2" id="KW-1185">Reference proteome</keyword>
<dbReference type="AlphaFoldDB" id="A0A8S1QUL2"/>
<sequence length="201" mass="23622">MIDQIFLLIFNFQVECFKIGISSIQLQNVLISISFDKIENVNFDRNLIIGQQVNYQELQQQLLSQIGNLFSCQFLQQFQPLISSLNAGERVKLRINSILLDLLLINKNSKKQIGYMINMNKEIVFVDFILITNSSKQNRLSLNLFFNMLYNTQIQNNFKYSGRCILNRLQIFQSLLKQYFKQISISNTFIERVHKSNFESI</sequence>
<evidence type="ECO:0000313" key="1">
    <source>
        <dbReference type="EMBL" id="CAD8118504.1"/>
    </source>
</evidence>
<evidence type="ECO:0000313" key="2">
    <source>
        <dbReference type="Proteomes" id="UP000688137"/>
    </source>
</evidence>
<reference evidence="1" key="1">
    <citation type="submission" date="2021-01" db="EMBL/GenBank/DDBJ databases">
        <authorList>
            <consortium name="Genoscope - CEA"/>
            <person name="William W."/>
        </authorList>
    </citation>
    <scope>NUCLEOTIDE SEQUENCE</scope>
</reference>
<accession>A0A8S1QUL2</accession>
<organism evidence="1 2">
    <name type="scientific">Paramecium primaurelia</name>
    <dbReference type="NCBI Taxonomy" id="5886"/>
    <lineage>
        <taxon>Eukaryota</taxon>
        <taxon>Sar</taxon>
        <taxon>Alveolata</taxon>
        <taxon>Ciliophora</taxon>
        <taxon>Intramacronucleata</taxon>
        <taxon>Oligohymenophorea</taxon>
        <taxon>Peniculida</taxon>
        <taxon>Parameciidae</taxon>
        <taxon>Paramecium</taxon>
    </lineage>
</organism>
<proteinExistence type="predicted"/>
<dbReference type="Proteomes" id="UP000688137">
    <property type="component" value="Unassembled WGS sequence"/>
</dbReference>
<protein>
    <submittedName>
        <fullName evidence="1">Uncharacterized protein</fullName>
    </submittedName>
</protein>